<sequence length="55" mass="6182">VLSGSPSLLDNPPLQFCNLRCLKLELWLTRGCLDVISHLLKISPNIESIYITSKE</sequence>
<dbReference type="EMBL" id="JAJJMB010016078">
    <property type="protein sequence ID" value="KAI3849765.1"/>
    <property type="molecule type" value="Genomic_DNA"/>
</dbReference>
<gene>
    <name evidence="1" type="ORF">MKW98_026679</name>
</gene>
<protein>
    <submittedName>
        <fullName evidence="1">Uncharacterized protein</fullName>
    </submittedName>
</protein>
<comment type="caution">
    <text evidence="1">The sequence shown here is derived from an EMBL/GenBank/DDBJ whole genome shotgun (WGS) entry which is preliminary data.</text>
</comment>
<accession>A0AAD4RZT4</accession>
<organism evidence="1 2">
    <name type="scientific">Papaver atlanticum</name>
    <dbReference type="NCBI Taxonomy" id="357466"/>
    <lineage>
        <taxon>Eukaryota</taxon>
        <taxon>Viridiplantae</taxon>
        <taxon>Streptophyta</taxon>
        <taxon>Embryophyta</taxon>
        <taxon>Tracheophyta</taxon>
        <taxon>Spermatophyta</taxon>
        <taxon>Magnoliopsida</taxon>
        <taxon>Ranunculales</taxon>
        <taxon>Papaveraceae</taxon>
        <taxon>Papaveroideae</taxon>
        <taxon>Papaver</taxon>
    </lineage>
</organism>
<reference evidence="1" key="1">
    <citation type="submission" date="2022-04" db="EMBL/GenBank/DDBJ databases">
        <title>A functionally conserved STORR gene fusion in Papaver species that diverged 16.8 million years ago.</title>
        <authorList>
            <person name="Catania T."/>
        </authorList>
    </citation>
    <scope>NUCLEOTIDE SEQUENCE</scope>
    <source>
        <strain evidence="1">S-188037</strain>
    </source>
</reference>
<dbReference type="AlphaFoldDB" id="A0AAD4RZT4"/>
<feature type="non-terminal residue" evidence="1">
    <location>
        <position position="55"/>
    </location>
</feature>
<evidence type="ECO:0000313" key="1">
    <source>
        <dbReference type="EMBL" id="KAI3849765.1"/>
    </source>
</evidence>
<name>A0AAD4RZT4_9MAGN</name>
<proteinExistence type="predicted"/>
<dbReference type="Proteomes" id="UP001202328">
    <property type="component" value="Unassembled WGS sequence"/>
</dbReference>
<evidence type="ECO:0000313" key="2">
    <source>
        <dbReference type="Proteomes" id="UP001202328"/>
    </source>
</evidence>
<keyword evidence="2" id="KW-1185">Reference proteome</keyword>
<feature type="non-terminal residue" evidence="1">
    <location>
        <position position="1"/>
    </location>
</feature>